<organism evidence="1 2">
    <name type="scientific">Crateriforma conspicua</name>
    <dbReference type="NCBI Taxonomy" id="2527996"/>
    <lineage>
        <taxon>Bacteria</taxon>
        <taxon>Pseudomonadati</taxon>
        <taxon>Planctomycetota</taxon>
        <taxon>Planctomycetia</taxon>
        <taxon>Planctomycetales</taxon>
        <taxon>Planctomycetaceae</taxon>
        <taxon>Crateriforma</taxon>
    </lineage>
</organism>
<evidence type="ECO:0000313" key="1">
    <source>
        <dbReference type="EMBL" id="TWT65881.1"/>
    </source>
</evidence>
<accession>A0A5C5XTI1</accession>
<comment type="caution">
    <text evidence="1">The sequence shown here is derived from an EMBL/GenBank/DDBJ whole genome shotgun (WGS) entry which is preliminary data.</text>
</comment>
<dbReference type="EMBL" id="SJPL01000002">
    <property type="protein sequence ID" value="TWT65881.1"/>
    <property type="molecule type" value="Genomic_DNA"/>
</dbReference>
<gene>
    <name evidence="1" type="ORF">Pan14r_54330</name>
</gene>
<dbReference type="Proteomes" id="UP000317238">
    <property type="component" value="Unassembled WGS sequence"/>
</dbReference>
<name>A0A5C5XTI1_9PLAN</name>
<protein>
    <submittedName>
        <fullName evidence="1">Uncharacterized protein</fullName>
    </submittedName>
</protein>
<reference evidence="1 2" key="1">
    <citation type="submission" date="2019-02" db="EMBL/GenBank/DDBJ databases">
        <title>Deep-cultivation of Planctomycetes and their phenomic and genomic characterization uncovers novel biology.</title>
        <authorList>
            <person name="Wiegand S."/>
            <person name="Jogler M."/>
            <person name="Boedeker C."/>
            <person name="Pinto D."/>
            <person name="Vollmers J."/>
            <person name="Rivas-Marin E."/>
            <person name="Kohn T."/>
            <person name="Peeters S.H."/>
            <person name="Heuer A."/>
            <person name="Rast P."/>
            <person name="Oberbeckmann S."/>
            <person name="Bunk B."/>
            <person name="Jeske O."/>
            <person name="Meyerdierks A."/>
            <person name="Storesund J.E."/>
            <person name="Kallscheuer N."/>
            <person name="Luecker S."/>
            <person name="Lage O.M."/>
            <person name="Pohl T."/>
            <person name="Merkel B.J."/>
            <person name="Hornburger P."/>
            <person name="Mueller R.-W."/>
            <person name="Bruemmer F."/>
            <person name="Labrenz M."/>
            <person name="Spormann A.M."/>
            <person name="Op Den Camp H."/>
            <person name="Overmann J."/>
            <person name="Amann R."/>
            <person name="Jetten M.S.M."/>
            <person name="Mascher T."/>
            <person name="Medema M.H."/>
            <person name="Devos D.P."/>
            <person name="Kaster A.-K."/>
            <person name="Ovreas L."/>
            <person name="Rohde M."/>
            <person name="Galperin M.Y."/>
            <person name="Jogler C."/>
        </authorList>
    </citation>
    <scope>NUCLEOTIDE SEQUENCE [LARGE SCALE GENOMIC DNA]</scope>
    <source>
        <strain evidence="1 2">Pan14r</strain>
    </source>
</reference>
<dbReference type="AlphaFoldDB" id="A0A5C5XTI1"/>
<keyword evidence="2" id="KW-1185">Reference proteome</keyword>
<sequence>MLVACNPACRWHAADNNAVHTEDGISRLQMENQLAVPGDGYRYPTEA</sequence>
<proteinExistence type="predicted"/>
<evidence type="ECO:0000313" key="2">
    <source>
        <dbReference type="Proteomes" id="UP000317238"/>
    </source>
</evidence>